<keyword evidence="2" id="KW-1185">Reference proteome</keyword>
<evidence type="ECO:0008006" key="3">
    <source>
        <dbReference type="Google" id="ProtNLM"/>
    </source>
</evidence>
<accession>A0ABS7NAQ4</accession>
<evidence type="ECO:0000313" key="1">
    <source>
        <dbReference type="EMBL" id="MBY6137932.1"/>
    </source>
</evidence>
<dbReference type="RefSeq" id="WP_222506990.1">
    <property type="nucleotide sequence ID" value="NZ_JAHVJA010000001.1"/>
</dbReference>
<evidence type="ECO:0000313" key="2">
    <source>
        <dbReference type="Proteomes" id="UP000766629"/>
    </source>
</evidence>
<organism evidence="1 2">
    <name type="scientific">Leisingera daeponensis</name>
    <dbReference type="NCBI Taxonomy" id="405746"/>
    <lineage>
        <taxon>Bacteria</taxon>
        <taxon>Pseudomonadati</taxon>
        <taxon>Pseudomonadota</taxon>
        <taxon>Alphaproteobacteria</taxon>
        <taxon>Rhodobacterales</taxon>
        <taxon>Roseobacteraceae</taxon>
        <taxon>Leisingera</taxon>
    </lineage>
</organism>
<protein>
    <recommendedName>
        <fullName evidence="3">DUF1127 domain-containing protein</fullName>
    </recommendedName>
</protein>
<reference evidence="1 2" key="1">
    <citation type="submission" date="2021-06" db="EMBL/GenBank/DDBJ databases">
        <title>50 bacteria genomes isolated from Dapeng, Shenzhen, China.</title>
        <authorList>
            <person name="Zheng W."/>
            <person name="Yu S."/>
            <person name="Huang Y."/>
        </authorList>
    </citation>
    <scope>NUCLEOTIDE SEQUENCE [LARGE SCALE GENOMIC DNA]</scope>
    <source>
        <strain evidence="1 2">DP1N14-2</strain>
    </source>
</reference>
<sequence>MQPPAPFAHVFLQWITGRPGPSKAEPRSAEEQAAEEQAMVHVPLCELERLNQISPHLLADIGVARAAFAGDASPWRLKDGRHLLLRPPL</sequence>
<dbReference type="Proteomes" id="UP000766629">
    <property type="component" value="Unassembled WGS sequence"/>
</dbReference>
<dbReference type="EMBL" id="JAHVJA010000001">
    <property type="protein sequence ID" value="MBY6137932.1"/>
    <property type="molecule type" value="Genomic_DNA"/>
</dbReference>
<proteinExistence type="predicted"/>
<comment type="caution">
    <text evidence="1">The sequence shown here is derived from an EMBL/GenBank/DDBJ whole genome shotgun (WGS) entry which is preliminary data.</text>
</comment>
<gene>
    <name evidence="1" type="ORF">KUV26_00605</name>
</gene>
<name>A0ABS7NAQ4_9RHOB</name>